<proteinExistence type="predicted"/>
<sequence>MNKKEERKNNILIGAFKLFLSKEYADVVTADLEEITGVTRGAIYYKVKNKEGLYRAVIDKFVFEFLSNSIGREISVSKETPFLDFLKSELDFVASRMINLKEEFDDEKLSAKYIHLFSSACIHYKGFQEKYKEIEDRIIDNWMKYYDLGVVAGEIKEEIPKDVLIRMFRSLYYGDSYLLSIIGEGLNINDLEQKFLLIYQAIKK</sequence>
<dbReference type="EMBL" id="PEKM01000002">
    <property type="protein sequence ID" value="PIK17124.1"/>
    <property type="molecule type" value="Genomic_DNA"/>
</dbReference>
<dbReference type="Gene3D" id="1.10.357.10">
    <property type="entry name" value="Tetracycline Repressor, domain 2"/>
    <property type="match status" value="1"/>
</dbReference>
<evidence type="ECO:0000256" key="2">
    <source>
        <dbReference type="PROSITE-ProRule" id="PRU00335"/>
    </source>
</evidence>
<evidence type="ECO:0000313" key="4">
    <source>
        <dbReference type="EMBL" id="ATV25360.1"/>
    </source>
</evidence>
<name>A0A2G8I0S7_PREIN</name>
<reference evidence="4 9" key="3">
    <citation type="submission" date="2017-11" db="EMBL/GenBank/DDBJ databases">
        <title>Genome sequencing of Prevotella intermedia KCOM 2837.</title>
        <authorList>
            <person name="Kook J.-K."/>
            <person name="Park S.-N."/>
            <person name="Lim Y.K."/>
        </authorList>
    </citation>
    <scope>NUCLEOTIDE SEQUENCE [LARGE SCALE GENOMIC DNA]</scope>
    <source>
        <strain evidence="4 9">KCOM 2837</strain>
    </source>
</reference>
<evidence type="ECO:0000313" key="6">
    <source>
        <dbReference type="EMBL" id="PJE99847.1"/>
    </source>
</evidence>
<dbReference type="EMBL" id="CP024723">
    <property type="protein sequence ID" value="ATV25360.1"/>
    <property type="molecule type" value="Genomic_DNA"/>
</dbReference>
<evidence type="ECO:0000313" key="8">
    <source>
        <dbReference type="Proteomes" id="UP000229111"/>
    </source>
</evidence>
<dbReference type="Pfam" id="PF00440">
    <property type="entry name" value="TetR_N"/>
    <property type="match status" value="1"/>
</dbReference>
<evidence type="ECO:0000313" key="5">
    <source>
        <dbReference type="EMBL" id="PIK17124.1"/>
    </source>
</evidence>
<dbReference type="RefSeq" id="WP_004362421.1">
    <property type="nucleotide sequence ID" value="NZ_CP024723.1"/>
</dbReference>
<dbReference type="SUPFAM" id="SSF46689">
    <property type="entry name" value="Homeodomain-like"/>
    <property type="match status" value="1"/>
</dbReference>
<dbReference type="GO" id="GO:0003677">
    <property type="term" value="F:DNA binding"/>
    <property type="evidence" value="ECO:0007669"/>
    <property type="project" value="UniProtKB-UniRule"/>
</dbReference>
<dbReference type="Proteomes" id="UP000229630">
    <property type="component" value="Chromosome 1"/>
</dbReference>
<reference evidence="6 7" key="2">
    <citation type="submission" date="2017-11" db="EMBL/GenBank/DDBJ databases">
        <title>Genome sequencing of Prevotella intermedia KCOM 1779.</title>
        <authorList>
            <person name="Kook J.-K."/>
            <person name="Park S.-N."/>
            <person name="Lim Y.K."/>
        </authorList>
    </citation>
    <scope>NUCLEOTIDE SEQUENCE [LARGE SCALE GENOMIC DNA]</scope>
    <source>
        <strain evidence="6 7">KCOM 1779</strain>
    </source>
</reference>
<dbReference type="PROSITE" id="PS50977">
    <property type="entry name" value="HTH_TETR_2"/>
    <property type="match status" value="1"/>
</dbReference>
<keyword evidence="1 2" id="KW-0238">DNA-binding</keyword>
<evidence type="ECO:0000259" key="3">
    <source>
        <dbReference type="PROSITE" id="PS50977"/>
    </source>
</evidence>
<evidence type="ECO:0000313" key="7">
    <source>
        <dbReference type="Proteomes" id="UP000228641"/>
    </source>
</evidence>
<feature type="DNA-binding region" description="H-T-H motif" evidence="2">
    <location>
        <begin position="28"/>
        <end position="47"/>
    </location>
</feature>
<protein>
    <submittedName>
        <fullName evidence="6">TetR/AcrR family transcriptional regulator</fullName>
    </submittedName>
</protein>
<dbReference type="Proteomes" id="UP000228641">
    <property type="component" value="Unassembled WGS sequence"/>
</dbReference>
<gene>
    <name evidence="5" type="ORF">CTI16_08800</name>
    <name evidence="4" type="ORF">CTM62_00525</name>
    <name evidence="6" type="ORF">CUB97_00265</name>
</gene>
<accession>A0A2G8I0S7</accession>
<organism evidence="6 7">
    <name type="scientific">Prevotella intermedia</name>
    <dbReference type="NCBI Taxonomy" id="28131"/>
    <lineage>
        <taxon>Bacteria</taxon>
        <taxon>Pseudomonadati</taxon>
        <taxon>Bacteroidota</taxon>
        <taxon>Bacteroidia</taxon>
        <taxon>Bacteroidales</taxon>
        <taxon>Prevotellaceae</taxon>
        <taxon>Prevotella</taxon>
    </lineage>
</organism>
<dbReference type="Proteomes" id="UP000229111">
    <property type="component" value="Unassembled WGS sequence"/>
</dbReference>
<dbReference type="InterPro" id="IPR001647">
    <property type="entry name" value="HTH_TetR"/>
</dbReference>
<feature type="domain" description="HTH tetR-type" evidence="3">
    <location>
        <begin position="5"/>
        <end position="65"/>
    </location>
</feature>
<reference evidence="5 8" key="1">
    <citation type="submission" date="2017-11" db="EMBL/GenBank/DDBJ databases">
        <title>Genome sequencing of Prevotella intermedia KCOM 1101.</title>
        <authorList>
            <person name="Kook J.-K."/>
            <person name="Park S.-N."/>
            <person name="Lim Y.K."/>
        </authorList>
    </citation>
    <scope>NUCLEOTIDE SEQUENCE [LARGE SCALE GENOMIC DNA]</scope>
    <source>
        <strain evidence="5 8">KCOM 1101</strain>
    </source>
</reference>
<dbReference type="EMBL" id="PGGD01000001">
    <property type="protein sequence ID" value="PJE99847.1"/>
    <property type="molecule type" value="Genomic_DNA"/>
</dbReference>
<dbReference type="AlphaFoldDB" id="A0A2G8I0S7"/>
<evidence type="ECO:0000313" key="9">
    <source>
        <dbReference type="Proteomes" id="UP000229630"/>
    </source>
</evidence>
<dbReference type="InterPro" id="IPR009057">
    <property type="entry name" value="Homeodomain-like_sf"/>
</dbReference>
<evidence type="ECO:0000256" key="1">
    <source>
        <dbReference type="ARBA" id="ARBA00023125"/>
    </source>
</evidence>